<sequence>MSSLAGTSVSTTETQHATVMIPAAELARLRAQLAVLKKALVKEQETSQRLLAQTRTDAQKMRDLQADFERQLSLNESLSKRIDAMRSPSSASTASNRPSPHPNQLQQRSSLSSLIPSVLFRQKPSPSPIASNSPSQDNMAIIFDQMEAKAIENEDLRESLDISDTSLKEKSAKLADTESALASLSSAHSSLTLHASSLSSQLQQLRDTLAHTKRVHDGDISALYSILADWRVLALSIFPHSRTNRDSNHSQDFMYVDQIVDRILVFVAQFHKYALIVAKNTGSDFEVTQRAFQFLNDQKSSSNKLQFLQKAQNAIISTIVAQIRNLTTAQQLRNSSIQVVAKSNNSNIQQQQLQWWDTAIINDLNAISTTFKHLIKLIENILPSNGDKNTISASSTQYLSMIVTRIEKMCTHRLANHWKYKLSVGNPSFVNGASDTLNHAQQEYSQNVVRSLQFENAENNIAAVGNIRPVESEIYNAVYVIEDLLTDADILRYTNEALIQTRGSKQTQTIKPSNPSSSSQTTPPPQTISSSTETQAPLLLSSGTQSDPIFTQTSNSATQFDPVQTSTISTQSVEQAFIISKSVFTQSETIKRVSNFTQFEPEILSETNVSVSTQSDLALQESVETKNVIPITAVNMPKLSTHTLTIIPESSSQSQVQNGDGSGDYNDDDENSGKTNEKVKKTSAFNEDSVGVIAETVSEFAKIALNNDKKKRKRNKKKVGAGSSGDGADLKIDSAKRSISAMPISINPNSSVADCRVAVLNVIQNSSSLLLSSQETQTLAQETSNFETQTVPSLGETVDIETQTADFEQPPTSSSASLPLSPVIQTKVIKVSASAKIKNLVLPFSIVANETQEEGVTITSEGVLDSQVWDVERIKQLMNECRKNEARAVKFERLFDEVNEQLSKRTEEKQQQESVL</sequence>
<name>A0AAD5XEB1_9FUNG</name>
<dbReference type="AlphaFoldDB" id="A0AAD5XEB1"/>
<dbReference type="Gene3D" id="1.20.5.1160">
    <property type="entry name" value="Vasodilator-stimulated phosphoprotein"/>
    <property type="match status" value="1"/>
</dbReference>
<reference evidence="3" key="1">
    <citation type="submission" date="2020-05" db="EMBL/GenBank/DDBJ databases">
        <title>Phylogenomic resolution of chytrid fungi.</title>
        <authorList>
            <person name="Stajich J.E."/>
            <person name="Amses K."/>
            <person name="Simmons R."/>
            <person name="Seto K."/>
            <person name="Myers J."/>
            <person name="Bonds A."/>
            <person name="Quandt C.A."/>
            <person name="Barry K."/>
            <person name="Liu P."/>
            <person name="Grigoriev I."/>
            <person name="Longcore J.E."/>
            <person name="James T.Y."/>
        </authorList>
    </citation>
    <scope>NUCLEOTIDE SEQUENCE</scope>
    <source>
        <strain evidence="3">JEL0513</strain>
    </source>
</reference>
<dbReference type="Pfam" id="PF10205">
    <property type="entry name" value="KLRAQ"/>
    <property type="match status" value="1"/>
</dbReference>
<feature type="region of interest" description="Disordered" evidence="1">
    <location>
        <begin position="80"/>
        <end position="108"/>
    </location>
</feature>
<feature type="region of interest" description="Disordered" evidence="1">
    <location>
        <begin position="646"/>
        <end position="680"/>
    </location>
</feature>
<gene>
    <name evidence="3" type="ORF">HK100_001730</name>
</gene>
<feature type="compositionally biased region" description="Low complexity" evidence="1">
    <location>
        <begin position="512"/>
        <end position="533"/>
    </location>
</feature>
<feature type="region of interest" description="Disordered" evidence="1">
    <location>
        <begin position="709"/>
        <end position="729"/>
    </location>
</feature>
<feature type="compositionally biased region" description="Basic residues" evidence="1">
    <location>
        <begin position="709"/>
        <end position="719"/>
    </location>
</feature>
<comment type="caution">
    <text evidence="3">The sequence shown here is derived from an EMBL/GenBank/DDBJ whole genome shotgun (WGS) entry which is preliminary data.</text>
</comment>
<proteinExistence type="predicted"/>
<feature type="compositionally biased region" description="Polar residues" evidence="1">
    <location>
        <begin position="502"/>
        <end position="511"/>
    </location>
</feature>
<organism evidence="3 4">
    <name type="scientific">Physocladia obscura</name>
    <dbReference type="NCBI Taxonomy" id="109957"/>
    <lineage>
        <taxon>Eukaryota</taxon>
        <taxon>Fungi</taxon>
        <taxon>Fungi incertae sedis</taxon>
        <taxon>Chytridiomycota</taxon>
        <taxon>Chytridiomycota incertae sedis</taxon>
        <taxon>Chytridiomycetes</taxon>
        <taxon>Chytridiales</taxon>
        <taxon>Chytriomycetaceae</taxon>
        <taxon>Physocladia</taxon>
    </lineage>
</organism>
<feature type="compositionally biased region" description="Basic and acidic residues" evidence="1">
    <location>
        <begin position="671"/>
        <end position="680"/>
    </location>
</feature>
<feature type="compositionally biased region" description="Polar residues" evidence="1">
    <location>
        <begin position="87"/>
        <end position="98"/>
    </location>
</feature>
<dbReference type="InterPro" id="IPR019343">
    <property type="entry name" value="PPP1R21_N"/>
</dbReference>
<feature type="region of interest" description="Disordered" evidence="1">
    <location>
        <begin position="502"/>
        <end position="533"/>
    </location>
</feature>
<protein>
    <recommendedName>
        <fullName evidence="2">Protein phosphatase 1 regulatory subunit 21 N-terminal domain-containing protein</fullName>
    </recommendedName>
</protein>
<keyword evidence="4" id="KW-1185">Reference proteome</keyword>
<dbReference type="SMART" id="SM01254">
    <property type="entry name" value="KLRAQ"/>
    <property type="match status" value="1"/>
</dbReference>
<feature type="compositionally biased region" description="Polar residues" evidence="1">
    <location>
        <begin position="646"/>
        <end position="657"/>
    </location>
</feature>
<feature type="domain" description="Protein phosphatase 1 regulatory subunit 21 N-terminal" evidence="2">
    <location>
        <begin position="23"/>
        <end position="160"/>
    </location>
</feature>
<evidence type="ECO:0000313" key="3">
    <source>
        <dbReference type="EMBL" id="KAJ3114213.1"/>
    </source>
</evidence>
<dbReference type="EMBL" id="JADGJH010001386">
    <property type="protein sequence ID" value="KAJ3114213.1"/>
    <property type="molecule type" value="Genomic_DNA"/>
</dbReference>
<dbReference type="Proteomes" id="UP001211907">
    <property type="component" value="Unassembled WGS sequence"/>
</dbReference>
<accession>A0AAD5XEB1</accession>
<evidence type="ECO:0000256" key="1">
    <source>
        <dbReference type="SAM" id="MobiDB-lite"/>
    </source>
</evidence>
<evidence type="ECO:0000259" key="2">
    <source>
        <dbReference type="SMART" id="SM01254"/>
    </source>
</evidence>
<evidence type="ECO:0000313" key="4">
    <source>
        <dbReference type="Proteomes" id="UP001211907"/>
    </source>
</evidence>